<sequence>MGAFVCKQNHDTEDVRFTSPTASRGVKRKRQPRDSVQNDGPKALIRTYSDRWSTIVFHFLTFKFKEVIDLT</sequence>
<evidence type="ECO:0000313" key="1">
    <source>
        <dbReference type="EMBL" id="KAI4357461.1"/>
    </source>
</evidence>
<proteinExistence type="predicted"/>
<accession>A0ACB9Q9A8</accession>
<keyword evidence="2" id="KW-1185">Reference proteome</keyword>
<comment type="caution">
    <text evidence="1">The sequence shown here is derived from an EMBL/GenBank/DDBJ whole genome shotgun (WGS) entry which is preliminary data.</text>
</comment>
<dbReference type="Proteomes" id="UP000828941">
    <property type="component" value="Chromosome 1"/>
</dbReference>
<organism evidence="1 2">
    <name type="scientific">Bauhinia variegata</name>
    <name type="common">Purple orchid tree</name>
    <name type="synonym">Phanera variegata</name>
    <dbReference type="NCBI Taxonomy" id="167791"/>
    <lineage>
        <taxon>Eukaryota</taxon>
        <taxon>Viridiplantae</taxon>
        <taxon>Streptophyta</taxon>
        <taxon>Embryophyta</taxon>
        <taxon>Tracheophyta</taxon>
        <taxon>Spermatophyta</taxon>
        <taxon>Magnoliopsida</taxon>
        <taxon>eudicotyledons</taxon>
        <taxon>Gunneridae</taxon>
        <taxon>Pentapetalae</taxon>
        <taxon>rosids</taxon>
        <taxon>fabids</taxon>
        <taxon>Fabales</taxon>
        <taxon>Fabaceae</taxon>
        <taxon>Cercidoideae</taxon>
        <taxon>Cercideae</taxon>
        <taxon>Bauhiniinae</taxon>
        <taxon>Bauhinia</taxon>
    </lineage>
</organism>
<gene>
    <name evidence="1" type="ORF">L6164_001409</name>
</gene>
<reference evidence="1 2" key="1">
    <citation type="journal article" date="2022" name="DNA Res.">
        <title>Chromosomal-level genome assembly of the orchid tree Bauhinia variegata (Leguminosae; Cercidoideae) supports the allotetraploid origin hypothesis of Bauhinia.</title>
        <authorList>
            <person name="Zhong Y."/>
            <person name="Chen Y."/>
            <person name="Zheng D."/>
            <person name="Pang J."/>
            <person name="Liu Y."/>
            <person name="Luo S."/>
            <person name="Meng S."/>
            <person name="Qian L."/>
            <person name="Wei D."/>
            <person name="Dai S."/>
            <person name="Zhou R."/>
        </authorList>
    </citation>
    <scope>NUCLEOTIDE SEQUENCE [LARGE SCALE GENOMIC DNA]</scope>
    <source>
        <strain evidence="1">BV-YZ2020</strain>
    </source>
</reference>
<dbReference type="EMBL" id="CM039426">
    <property type="protein sequence ID" value="KAI4357461.1"/>
    <property type="molecule type" value="Genomic_DNA"/>
</dbReference>
<name>A0ACB9Q9A8_BAUVA</name>
<evidence type="ECO:0000313" key="2">
    <source>
        <dbReference type="Proteomes" id="UP000828941"/>
    </source>
</evidence>
<protein>
    <submittedName>
        <fullName evidence="1">Uncharacterized protein</fullName>
    </submittedName>
</protein>